<dbReference type="InterPro" id="IPR041122">
    <property type="entry name" value="RecJ_OB"/>
</dbReference>
<keyword evidence="5 9" id="KW-0269">Exonuclease</keyword>
<dbReference type="GO" id="GO:0006310">
    <property type="term" value="P:DNA recombination"/>
    <property type="evidence" value="ECO:0007669"/>
    <property type="project" value="InterPro"/>
</dbReference>
<evidence type="ECO:0000256" key="2">
    <source>
        <dbReference type="ARBA" id="ARBA00019841"/>
    </source>
</evidence>
<dbReference type="SUPFAM" id="SSF64182">
    <property type="entry name" value="DHH phosphoesterases"/>
    <property type="match status" value="1"/>
</dbReference>
<evidence type="ECO:0000259" key="8">
    <source>
        <dbReference type="Pfam" id="PF17768"/>
    </source>
</evidence>
<reference evidence="9" key="2">
    <citation type="journal article" date="2021" name="PeerJ">
        <title>Extensive microbial diversity within the chicken gut microbiome revealed by metagenomics and culture.</title>
        <authorList>
            <person name="Gilroy R."/>
            <person name="Ravi A."/>
            <person name="Getino M."/>
            <person name="Pursley I."/>
            <person name="Horton D.L."/>
            <person name="Alikhan N.F."/>
            <person name="Baker D."/>
            <person name="Gharbi K."/>
            <person name="Hall N."/>
            <person name="Watson M."/>
            <person name="Adriaenssens E.M."/>
            <person name="Foster-Nyarko E."/>
            <person name="Jarju S."/>
            <person name="Secka A."/>
            <person name="Antonio M."/>
            <person name="Oren A."/>
            <person name="Chaudhuri R.R."/>
            <person name="La Ragione R."/>
            <person name="Hildebrand F."/>
            <person name="Pallen M.J."/>
        </authorList>
    </citation>
    <scope>NUCLEOTIDE SEQUENCE</scope>
    <source>
        <strain evidence="9">17213</strain>
    </source>
</reference>
<comment type="caution">
    <text evidence="9">The sequence shown here is derived from an EMBL/GenBank/DDBJ whole genome shotgun (WGS) entry which is preliminary data.</text>
</comment>
<accession>A0A9D9GTN5</accession>
<dbReference type="InterPro" id="IPR004610">
    <property type="entry name" value="RecJ"/>
</dbReference>
<dbReference type="PANTHER" id="PTHR30255">
    <property type="entry name" value="SINGLE-STRANDED-DNA-SPECIFIC EXONUCLEASE RECJ"/>
    <property type="match status" value="1"/>
</dbReference>
<dbReference type="Pfam" id="PF01368">
    <property type="entry name" value="DHH"/>
    <property type="match status" value="1"/>
</dbReference>
<dbReference type="NCBIfam" id="TIGR00644">
    <property type="entry name" value="recJ"/>
    <property type="match status" value="1"/>
</dbReference>
<evidence type="ECO:0000259" key="6">
    <source>
        <dbReference type="Pfam" id="PF01368"/>
    </source>
</evidence>
<dbReference type="Gene3D" id="3.90.1640.30">
    <property type="match status" value="1"/>
</dbReference>
<sequence length="567" mass="62859">MKIVHRERVDDSCLAGVIKDPLLRQLLVSRGMTSAQDLQLELKDLYHYRTLKDIDKAAELLCEALQNKDHIRVLGDYDVDGMTGTALGVRCLRAFYADPGKVSFQVPSRYDDGYGLNAQMVKKAAEDGVKLLLTVDNGISCHEAVDEAKKLGLKVVVTDHHEPGATLPAADAVVNPKRHDDAFPSKNLCGVGVLFYVMIALRAKLKEAGYFDAQHEPPVLSQFLDLVTIGTIGDVVPLDANNRRLVRAGLQRMQHLRAQPGIMALAQHVKINMAAVNAYNVAFDICPRLNAAGRLKLADNPAVDCLLTDDYQAACEYADRLNNCNLRRGDYEKQFLAEAREDAAMCSREHSIIVFRPHWLTGIAGLLASRLKDQFARPCFVFAGEGEEVTGSARSVPGFPLARALAEINAEHPGLLMRCGGHSMAAGATIQAARLEEFREIFEECAARYLTCCPEPEIISDGVLPPGYFNLGFARALEYYGPWGQGCPEPQFDGEFMIQNIRLLGSRNLRMRLTGQYEHFDAIRFRASAQEKMLQQGMKVRTVFSLVVNRYNGMERLEAKIHAIEPV</sequence>
<name>A0A9D9GTN5_9GAMM</name>
<proteinExistence type="inferred from homology"/>
<dbReference type="InterPro" id="IPR003156">
    <property type="entry name" value="DHHA1_dom"/>
</dbReference>
<dbReference type="GO" id="GO:0006281">
    <property type="term" value="P:DNA repair"/>
    <property type="evidence" value="ECO:0007669"/>
    <property type="project" value="InterPro"/>
</dbReference>
<dbReference type="Gene3D" id="3.10.310.30">
    <property type="match status" value="1"/>
</dbReference>
<dbReference type="Proteomes" id="UP000823631">
    <property type="component" value="Unassembled WGS sequence"/>
</dbReference>
<gene>
    <name evidence="9" type="primary">recJ</name>
    <name evidence="9" type="ORF">IAB19_07375</name>
</gene>
<dbReference type="GO" id="GO:0008409">
    <property type="term" value="F:5'-3' exonuclease activity"/>
    <property type="evidence" value="ECO:0007669"/>
    <property type="project" value="InterPro"/>
</dbReference>
<evidence type="ECO:0000256" key="4">
    <source>
        <dbReference type="ARBA" id="ARBA00022801"/>
    </source>
</evidence>
<dbReference type="EMBL" id="JADINH010000155">
    <property type="protein sequence ID" value="MBO8416181.1"/>
    <property type="molecule type" value="Genomic_DNA"/>
</dbReference>
<dbReference type="Pfam" id="PF17768">
    <property type="entry name" value="RecJ_OB"/>
    <property type="match status" value="1"/>
</dbReference>
<keyword evidence="4" id="KW-0378">Hydrolase</keyword>
<dbReference type="AlphaFoldDB" id="A0A9D9GTN5"/>
<evidence type="ECO:0000256" key="1">
    <source>
        <dbReference type="ARBA" id="ARBA00005915"/>
    </source>
</evidence>
<evidence type="ECO:0000256" key="3">
    <source>
        <dbReference type="ARBA" id="ARBA00022722"/>
    </source>
</evidence>
<evidence type="ECO:0000259" key="7">
    <source>
        <dbReference type="Pfam" id="PF02272"/>
    </source>
</evidence>
<dbReference type="InterPro" id="IPR001667">
    <property type="entry name" value="DDH_dom"/>
</dbReference>
<feature type="domain" description="DHHA1" evidence="7">
    <location>
        <begin position="356"/>
        <end position="446"/>
    </location>
</feature>
<evidence type="ECO:0000313" key="10">
    <source>
        <dbReference type="Proteomes" id="UP000823631"/>
    </source>
</evidence>
<dbReference type="Pfam" id="PF02272">
    <property type="entry name" value="DHHA1"/>
    <property type="match status" value="1"/>
</dbReference>
<evidence type="ECO:0000256" key="5">
    <source>
        <dbReference type="ARBA" id="ARBA00022839"/>
    </source>
</evidence>
<feature type="domain" description="DDH" evidence="6">
    <location>
        <begin position="71"/>
        <end position="231"/>
    </location>
</feature>
<protein>
    <recommendedName>
        <fullName evidence="2">Single-stranded-DNA-specific exonuclease RecJ</fullName>
    </recommendedName>
</protein>
<organism evidence="9 10">
    <name type="scientific">Candidatus Avisuccinivibrio stercorigallinarum</name>
    <dbReference type="NCBI Taxonomy" id="2840704"/>
    <lineage>
        <taxon>Bacteria</taxon>
        <taxon>Pseudomonadati</taxon>
        <taxon>Pseudomonadota</taxon>
        <taxon>Gammaproteobacteria</taxon>
        <taxon>Aeromonadales</taxon>
        <taxon>Succinivibrionaceae</taxon>
        <taxon>Succinivibrionaceae incertae sedis</taxon>
        <taxon>Candidatus Avisuccinivibrio</taxon>
    </lineage>
</organism>
<dbReference type="InterPro" id="IPR051673">
    <property type="entry name" value="SSDNA_exonuclease_RecJ"/>
</dbReference>
<comment type="similarity">
    <text evidence="1">Belongs to the RecJ family.</text>
</comment>
<reference evidence="9" key="1">
    <citation type="submission" date="2020-10" db="EMBL/GenBank/DDBJ databases">
        <authorList>
            <person name="Gilroy R."/>
        </authorList>
    </citation>
    <scope>NUCLEOTIDE SEQUENCE</scope>
    <source>
        <strain evidence="9">17213</strain>
    </source>
</reference>
<dbReference type="PANTHER" id="PTHR30255:SF2">
    <property type="entry name" value="SINGLE-STRANDED-DNA-SPECIFIC EXONUCLEASE RECJ"/>
    <property type="match status" value="1"/>
</dbReference>
<keyword evidence="3" id="KW-0540">Nuclease</keyword>
<evidence type="ECO:0000313" key="9">
    <source>
        <dbReference type="EMBL" id="MBO8416181.1"/>
    </source>
</evidence>
<feature type="domain" description="RecJ OB" evidence="8">
    <location>
        <begin position="461"/>
        <end position="561"/>
    </location>
</feature>
<dbReference type="InterPro" id="IPR038763">
    <property type="entry name" value="DHH_sf"/>
</dbReference>
<dbReference type="GO" id="GO:0003676">
    <property type="term" value="F:nucleic acid binding"/>
    <property type="evidence" value="ECO:0007669"/>
    <property type="project" value="InterPro"/>
</dbReference>